<protein>
    <recommendedName>
        <fullName evidence="1">non-specific serine/threonine protein kinase</fullName>
        <ecNumber evidence="1">2.7.11.1</ecNumber>
    </recommendedName>
</protein>
<dbReference type="SUPFAM" id="SSF56112">
    <property type="entry name" value="Protein kinase-like (PK-like)"/>
    <property type="match status" value="1"/>
</dbReference>
<evidence type="ECO:0000256" key="11">
    <source>
        <dbReference type="SAM" id="Phobius"/>
    </source>
</evidence>
<evidence type="ECO:0000256" key="2">
    <source>
        <dbReference type="ARBA" id="ARBA00022527"/>
    </source>
</evidence>
<dbReference type="InterPro" id="IPR000719">
    <property type="entry name" value="Prot_kinase_dom"/>
</dbReference>
<evidence type="ECO:0000256" key="8">
    <source>
        <dbReference type="ARBA" id="ARBA00048679"/>
    </source>
</evidence>
<dbReference type="InterPro" id="IPR008271">
    <property type="entry name" value="Ser/Thr_kinase_AS"/>
</dbReference>
<name>A0A1Q6R284_9FIRM</name>
<dbReference type="SMART" id="SM00740">
    <property type="entry name" value="PASTA"/>
    <property type="match status" value="3"/>
</dbReference>
<evidence type="ECO:0000256" key="5">
    <source>
        <dbReference type="ARBA" id="ARBA00022777"/>
    </source>
</evidence>
<evidence type="ECO:0000256" key="1">
    <source>
        <dbReference type="ARBA" id="ARBA00012513"/>
    </source>
</evidence>
<dbReference type="NCBIfam" id="NF033483">
    <property type="entry name" value="PknB_PASTA_kin"/>
    <property type="match status" value="1"/>
</dbReference>
<keyword evidence="3" id="KW-0808">Transferase</keyword>
<dbReference type="EC" id="2.7.11.1" evidence="1"/>
<dbReference type="InterPro" id="IPR011009">
    <property type="entry name" value="Kinase-like_dom_sf"/>
</dbReference>
<reference evidence="14 15" key="1">
    <citation type="journal article" date="2016" name="Nat. Biotechnol.">
        <title>Measurement of bacterial replication rates in microbial communities.</title>
        <authorList>
            <person name="Brown C.T."/>
            <person name="Olm M.R."/>
            <person name="Thomas B.C."/>
            <person name="Banfield J.F."/>
        </authorList>
    </citation>
    <scope>NUCLEOTIDE SEQUENCE [LARGE SCALE GENOMIC DNA]</scope>
    <source>
        <strain evidence="14">46_33</strain>
    </source>
</reference>
<dbReference type="AlphaFoldDB" id="A0A1Q6R284"/>
<evidence type="ECO:0000313" key="15">
    <source>
        <dbReference type="Proteomes" id="UP000186777"/>
    </source>
</evidence>
<keyword evidence="2" id="KW-0723">Serine/threonine-protein kinase</keyword>
<evidence type="ECO:0000256" key="10">
    <source>
        <dbReference type="SAM" id="MobiDB-lite"/>
    </source>
</evidence>
<dbReference type="SMART" id="SM00220">
    <property type="entry name" value="S_TKc"/>
    <property type="match status" value="1"/>
</dbReference>
<dbReference type="Proteomes" id="UP000186777">
    <property type="component" value="Unassembled WGS sequence"/>
</dbReference>
<dbReference type="Gene3D" id="3.30.10.20">
    <property type="match status" value="3"/>
</dbReference>
<accession>A0A1Q6R284</accession>
<evidence type="ECO:0000256" key="4">
    <source>
        <dbReference type="ARBA" id="ARBA00022741"/>
    </source>
</evidence>
<feature type="domain" description="Protein kinase" evidence="12">
    <location>
        <begin position="13"/>
        <end position="269"/>
    </location>
</feature>
<keyword evidence="11" id="KW-1133">Transmembrane helix</keyword>
<feature type="transmembrane region" description="Helical" evidence="11">
    <location>
        <begin position="359"/>
        <end position="378"/>
    </location>
</feature>
<dbReference type="Pfam" id="PF00069">
    <property type="entry name" value="Pkinase"/>
    <property type="match status" value="1"/>
</dbReference>
<gene>
    <name evidence="14" type="ORF">BHW43_10020</name>
</gene>
<dbReference type="GO" id="GO:0004674">
    <property type="term" value="F:protein serine/threonine kinase activity"/>
    <property type="evidence" value="ECO:0007669"/>
    <property type="project" value="UniProtKB-KW"/>
</dbReference>
<dbReference type="STRING" id="626940.BHW43_10020"/>
<dbReference type="CDD" id="cd06577">
    <property type="entry name" value="PASTA_pknB"/>
    <property type="match status" value="3"/>
</dbReference>
<dbReference type="Gene3D" id="1.10.510.10">
    <property type="entry name" value="Transferase(Phosphotransferase) domain 1"/>
    <property type="match status" value="1"/>
</dbReference>
<proteinExistence type="predicted"/>
<feature type="domain" description="PASTA" evidence="13">
    <location>
        <begin position="381"/>
        <end position="449"/>
    </location>
</feature>
<comment type="catalytic activity">
    <reaction evidence="7">
        <text>L-threonyl-[protein] + ATP = O-phospho-L-threonyl-[protein] + ADP + H(+)</text>
        <dbReference type="Rhea" id="RHEA:46608"/>
        <dbReference type="Rhea" id="RHEA-COMP:11060"/>
        <dbReference type="Rhea" id="RHEA-COMP:11605"/>
        <dbReference type="ChEBI" id="CHEBI:15378"/>
        <dbReference type="ChEBI" id="CHEBI:30013"/>
        <dbReference type="ChEBI" id="CHEBI:30616"/>
        <dbReference type="ChEBI" id="CHEBI:61977"/>
        <dbReference type="ChEBI" id="CHEBI:456216"/>
        <dbReference type="EC" id="2.7.11.1"/>
    </reaction>
</comment>
<dbReference type="GO" id="GO:0005524">
    <property type="term" value="F:ATP binding"/>
    <property type="evidence" value="ECO:0007669"/>
    <property type="project" value="UniProtKB-UniRule"/>
</dbReference>
<dbReference type="InterPro" id="IPR005543">
    <property type="entry name" value="PASTA_dom"/>
</dbReference>
<feature type="domain" description="PASTA" evidence="13">
    <location>
        <begin position="450"/>
        <end position="517"/>
    </location>
</feature>
<evidence type="ECO:0000256" key="7">
    <source>
        <dbReference type="ARBA" id="ARBA00047899"/>
    </source>
</evidence>
<evidence type="ECO:0000256" key="9">
    <source>
        <dbReference type="PROSITE-ProRule" id="PRU10141"/>
    </source>
</evidence>
<feature type="compositionally biased region" description="Basic and acidic residues" evidence="10">
    <location>
        <begin position="327"/>
        <end position="336"/>
    </location>
</feature>
<dbReference type="PANTHER" id="PTHR43289">
    <property type="entry name" value="MITOGEN-ACTIVATED PROTEIN KINASE KINASE KINASE 20-RELATED"/>
    <property type="match status" value="1"/>
</dbReference>
<dbReference type="Pfam" id="PF03793">
    <property type="entry name" value="PASTA"/>
    <property type="match status" value="3"/>
</dbReference>
<comment type="catalytic activity">
    <reaction evidence="8">
        <text>L-seryl-[protein] + ATP = O-phospho-L-seryl-[protein] + ADP + H(+)</text>
        <dbReference type="Rhea" id="RHEA:17989"/>
        <dbReference type="Rhea" id="RHEA-COMP:9863"/>
        <dbReference type="Rhea" id="RHEA-COMP:11604"/>
        <dbReference type="ChEBI" id="CHEBI:15378"/>
        <dbReference type="ChEBI" id="CHEBI:29999"/>
        <dbReference type="ChEBI" id="CHEBI:30616"/>
        <dbReference type="ChEBI" id="CHEBI:83421"/>
        <dbReference type="ChEBI" id="CHEBI:456216"/>
        <dbReference type="EC" id="2.7.11.1"/>
    </reaction>
</comment>
<evidence type="ECO:0000256" key="3">
    <source>
        <dbReference type="ARBA" id="ARBA00022679"/>
    </source>
</evidence>
<keyword evidence="5" id="KW-0418">Kinase</keyword>
<dbReference type="PANTHER" id="PTHR43289:SF34">
    <property type="entry name" value="SERINE_THREONINE-PROTEIN KINASE YBDM-RELATED"/>
    <property type="match status" value="1"/>
</dbReference>
<feature type="binding site" evidence="9">
    <location>
        <position position="42"/>
    </location>
    <ligand>
        <name>ATP</name>
        <dbReference type="ChEBI" id="CHEBI:30616"/>
    </ligand>
</feature>
<feature type="region of interest" description="Disordered" evidence="10">
    <location>
        <begin position="318"/>
        <end position="346"/>
    </location>
</feature>
<sequence length="654" mass="71559">MDKNGKTILNGRYEIIRPIGYGGMAEVFLAHDQLLDRNVAVKMLRDQFLEDNELLEQFRREAKSAARLVHPYIINIYDVVSEGSNQYIVMEYVDGVTLKEYMQEHKLSLNTVLEIAVRLADALQHAHSHNIIHCDIKPQNILIDKNMNPKIADFGIAKMVTNQTMVYSKSVMGSVHYISPEQACGGKITASSDVYSLGIVLFEMLTGEVPYVGTTAVSVAMMHVEKPVPQLKDYMDNVPEGMQEIMNKALAKRCEDRYANAGQMRRDLLNLKMKLFPFSSEDYHQELGAVKSNGNVVDSPDDGATVIMKPVRSELPPKQVTPAVTQEPEKIQEKQEAMPSEKTGDEKPVVKKKLNYTKLIVMITAAVVAISLVAHFIFNRNLAEIEVPNVTNMTVVEAQKLLEEKQFKVELEEKYGDPDKFKPGTVMEQSPKAGEKRKQGSLIILTICKGAELKAVPDVTGMSLSKAEQQLADAGFKVGKVTRKHVDGGKIGAVLSQSPKGLDKAPKGTAIDLVINEGDKPVPNIIGKSVDEAKGMLEQAGLKLGEIKKVQDANAKKNVVLACNPGVGSNLNDGAAVAITVAAGGEKKSAYVDFVVPSGKPANVRIVLTDDNGTATLYSGTQNGSVRLRQKVEYAGNAKVQFICDGKLISERNL</sequence>
<dbReference type="InterPro" id="IPR017441">
    <property type="entry name" value="Protein_kinase_ATP_BS"/>
</dbReference>
<feature type="domain" description="PASTA" evidence="13">
    <location>
        <begin position="519"/>
        <end position="583"/>
    </location>
</feature>
<evidence type="ECO:0000256" key="6">
    <source>
        <dbReference type="ARBA" id="ARBA00022840"/>
    </source>
</evidence>
<dbReference type="FunFam" id="1.10.510.10:FF:000021">
    <property type="entry name" value="Serine/threonine protein kinase"/>
    <property type="match status" value="1"/>
</dbReference>
<dbReference type="PROSITE" id="PS00108">
    <property type="entry name" value="PROTEIN_KINASE_ST"/>
    <property type="match status" value="1"/>
</dbReference>
<dbReference type="PROSITE" id="PS50011">
    <property type="entry name" value="PROTEIN_KINASE_DOM"/>
    <property type="match status" value="1"/>
</dbReference>
<comment type="caution">
    <text evidence="14">The sequence shown here is derived from an EMBL/GenBank/DDBJ whole genome shotgun (WGS) entry which is preliminary data.</text>
</comment>
<keyword evidence="6 9" id="KW-0067">ATP-binding</keyword>
<keyword evidence="11" id="KW-0472">Membrane</keyword>
<dbReference type="PROSITE" id="PS00107">
    <property type="entry name" value="PROTEIN_KINASE_ATP"/>
    <property type="match status" value="1"/>
</dbReference>
<dbReference type="Gene3D" id="3.30.200.20">
    <property type="entry name" value="Phosphorylase Kinase, domain 1"/>
    <property type="match status" value="1"/>
</dbReference>
<dbReference type="PROSITE" id="PS51178">
    <property type="entry name" value="PASTA"/>
    <property type="match status" value="3"/>
</dbReference>
<evidence type="ECO:0000313" key="14">
    <source>
        <dbReference type="EMBL" id="OLA36469.1"/>
    </source>
</evidence>
<dbReference type="EMBL" id="MNTG01000045">
    <property type="protein sequence ID" value="OLA36469.1"/>
    <property type="molecule type" value="Genomic_DNA"/>
</dbReference>
<dbReference type="FunFam" id="3.30.200.20:FF:000035">
    <property type="entry name" value="Serine/threonine protein kinase Stk1"/>
    <property type="match status" value="1"/>
</dbReference>
<organism evidence="14 15">
    <name type="scientific">Phascolarctobacterium succinatutens</name>
    <dbReference type="NCBI Taxonomy" id="626940"/>
    <lineage>
        <taxon>Bacteria</taxon>
        <taxon>Bacillati</taxon>
        <taxon>Bacillota</taxon>
        <taxon>Negativicutes</taxon>
        <taxon>Acidaminococcales</taxon>
        <taxon>Acidaminococcaceae</taxon>
        <taxon>Phascolarctobacterium</taxon>
    </lineage>
</organism>
<keyword evidence="4 9" id="KW-0547">Nucleotide-binding</keyword>
<dbReference type="RefSeq" id="WP_303680446.1">
    <property type="nucleotide sequence ID" value="NZ_MNTG01000045.1"/>
</dbReference>
<evidence type="ECO:0000259" key="13">
    <source>
        <dbReference type="PROSITE" id="PS51178"/>
    </source>
</evidence>
<keyword evidence="11" id="KW-0812">Transmembrane</keyword>
<dbReference type="SUPFAM" id="SSF54184">
    <property type="entry name" value="Penicillin-binding protein 2x (pbp-2x), c-terminal domain"/>
    <property type="match status" value="1"/>
</dbReference>
<evidence type="ECO:0000259" key="12">
    <source>
        <dbReference type="PROSITE" id="PS50011"/>
    </source>
</evidence>
<dbReference type="CDD" id="cd14014">
    <property type="entry name" value="STKc_PknB_like"/>
    <property type="match status" value="1"/>
</dbReference>